<evidence type="ECO:0000313" key="3">
    <source>
        <dbReference type="Proteomes" id="UP000800036"/>
    </source>
</evidence>
<feature type="compositionally biased region" description="Basic residues" evidence="1">
    <location>
        <begin position="102"/>
        <end position="132"/>
    </location>
</feature>
<accession>A0A6A5VEU8</accession>
<protein>
    <submittedName>
        <fullName evidence="2">Uncharacterized protein</fullName>
    </submittedName>
</protein>
<dbReference type="OrthoDB" id="10424864at2759"/>
<evidence type="ECO:0000313" key="2">
    <source>
        <dbReference type="EMBL" id="KAF1973546.1"/>
    </source>
</evidence>
<feature type="region of interest" description="Disordered" evidence="1">
    <location>
        <begin position="87"/>
        <end position="150"/>
    </location>
</feature>
<feature type="compositionally biased region" description="Acidic residues" evidence="1">
    <location>
        <begin position="46"/>
        <end position="56"/>
    </location>
</feature>
<proteinExistence type="predicted"/>
<sequence>MKLKGKTGKGLHFPARYKPKRETKAKGAAKGVKGKTGKAVKRDDDKGEDEEVEEDSLNFLETRDEDEQEEWVNLALEAREVEEEHLNILEARRGRGGGSRGSRTRPKPARKPRPAQKRPAKPTKKPTKKPSKKPTCTPAQKKANGGKCPAKATCTTAEKKKNGGKCPAKCPNSKPVKPGKGVYMFPLLTKGVWKCEFPLSLFIIVLTLIRTQLV</sequence>
<dbReference type="EMBL" id="ML976680">
    <property type="protein sequence ID" value="KAF1973546.1"/>
    <property type="molecule type" value="Genomic_DNA"/>
</dbReference>
<gene>
    <name evidence="2" type="ORF">BU23DRAFT_554175</name>
</gene>
<name>A0A6A5VEU8_9PLEO</name>
<dbReference type="Proteomes" id="UP000800036">
    <property type="component" value="Unassembled WGS sequence"/>
</dbReference>
<reference evidence="2" key="1">
    <citation type="journal article" date="2020" name="Stud. Mycol.">
        <title>101 Dothideomycetes genomes: a test case for predicting lifestyles and emergence of pathogens.</title>
        <authorList>
            <person name="Haridas S."/>
            <person name="Albert R."/>
            <person name="Binder M."/>
            <person name="Bloem J."/>
            <person name="Labutti K."/>
            <person name="Salamov A."/>
            <person name="Andreopoulos B."/>
            <person name="Baker S."/>
            <person name="Barry K."/>
            <person name="Bills G."/>
            <person name="Bluhm B."/>
            <person name="Cannon C."/>
            <person name="Castanera R."/>
            <person name="Culley D."/>
            <person name="Daum C."/>
            <person name="Ezra D."/>
            <person name="Gonzalez J."/>
            <person name="Henrissat B."/>
            <person name="Kuo A."/>
            <person name="Liang C."/>
            <person name="Lipzen A."/>
            <person name="Lutzoni F."/>
            <person name="Magnuson J."/>
            <person name="Mondo S."/>
            <person name="Nolan M."/>
            <person name="Ohm R."/>
            <person name="Pangilinan J."/>
            <person name="Park H.-J."/>
            <person name="Ramirez L."/>
            <person name="Alfaro M."/>
            <person name="Sun H."/>
            <person name="Tritt A."/>
            <person name="Yoshinaga Y."/>
            <person name="Zwiers L.-H."/>
            <person name="Turgeon B."/>
            <person name="Goodwin S."/>
            <person name="Spatafora J."/>
            <person name="Crous P."/>
            <person name="Grigoriev I."/>
        </authorList>
    </citation>
    <scope>NUCLEOTIDE SEQUENCE</scope>
    <source>
        <strain evidence="2">CBS 107.79</strain>
    </source>
</reference>
<feature type="compositionally biased region" description="Basic residues" evidence="1">
    <location>
        <begin position="1"/>
        <end position="19"/>
    </location>
</feature>
<evidence type="ECO:0000256" key="1">
    <source>
        <dbReference type="SAM" id="MobiDB-lite"/>
    </source>
</evidence>
<feature type="region of interest" description="Disordered" evidence="1">
    <location>
        <begin position="1"/>
        <end position="69"/>
    </location>
</feature>
<dbReference type="AlphaFoldDB" id="A0A6A5VEU8"/>
<keyword evidence="3" id="KW-1185">Reference proteome</keyword>
<organism evidence="2 3">
    <name type="scientific">Bimuria novae-zelandiae CBS 107.79</name>
    <dbReference type="NCBI Taxonomy" id="1447943"/>
    <lineage>
        <taxon>Eukaryota</taxon>
        <taxon>Fungi</taxon>
        <taxon>Dikarya</taxon>
        <taxon>Ascomycota</taxon>
        <taxon>Pezizomycotina</taxon>
        <taxon>Dothideomycetes</taxon>
        <taxon>Pleosporomycetidae</taxon>
        <taxon>Pleosporales</taxon>
        <taxon>Massarineae</taxon>
        <taxon>Didymosphaeriaceae</taxon>
        <taxon>Bimuria</taxon>
    </lineage>
</organism>